<dbReference type="OrthoDB" id="9770517at2"/>
<feature type="signal peptide" evidence="2">
    <location>
        <begin position="1"/>
        <end position="27"/>
    </location>
</feature>
<dbReference type="PANTHER" id="PTHR30203">
    <property type="entry name" value="OUTER MEMBRANE CATION EFFLUX PROTEIN"/>
    <property type="match status" value="1"/>
</dbReference>
<evidence type="ECO:0000256" key="1">
    <source>
        <dbReference type="ARBA" id="ARBA00007613"/>
    </source>
</evidence>
<keyword evidence="2" id="KW-0564">Palmitate</keyword>
<dbReference type="PANTHER" id="PTHR30203:SF30">
    <property type="entry name" value="OUTER MEMBRANE PROTEIN-RELATED"/>
    <property type="match status" value="1"/>
</dbReference>
<reference evidence="3 4" key="1">
    <citation type="submission" date="2018-04" db="EMBL/GenBank/DDBJ databases">
        <title>Chitinophaga fuyangensis sp. nov., isolated from soil in a chemical factory.</title>
        <authorList>
            <person name="Chen K."/>
        </authorList>
    </citation>
    <scope>NUCLEOTIDE SEQUENCE [LARGE SCALE GENOMIC DNA]</scope>
    <source>
        <strain evidence="3 4">LY-1</strain>
    </source>
</reference>
<dbReference type="Gene3D" id="2.20.200.10">
    <property type="entry name" value="Outer membrane efflux proteins (OEP)"/>
    <property type="match status" value="1"/>
</dbReference>
<keyword evidence="2" id="KW-0449">Lipoprotein</keyword>
<keyword evidence="2" id="KW-0812">Transmembrane</keyword>
<name>A0A2T7BG24_9BACT</name>
<proteinExistence type="inferred from homology"/>
<dbReference type="Pfam" id="PF02321">
    <property type="entry name" value="OEP"/>
    <property type="match status" value="2"/>
</dbReference>
<comment type="caution">
    <text evidence="3">The sequence shown here is derived from an EMBL/GenBank/DDBJ whole genome shotgun (WGS) entry which is preliminary data.</text>
</comment>
<dbReference type="GO" id="GO:0005886">
    <property type="term" value="C:plasma membrane"/>
    <property type="evidence" value="ECO:0007669"/>
    <property type="project" value="UniProtKB-SubCell"/>
</dbReference>
<gene>
    <name evidence="3" type="ORF">DCC81_13080</name>
</gene>
<keyword evidence="2" id="KW-1134">Transmembrane beta strand</keyword>
<dbReference type="AlphaFoldDB" id="A0A2T7BG24"/>
<evidence type="ECO:0000313" key="3">
    <source>
        <dbReference type="EMBL" id="PUZ25235.1"/>
    </source>
</evidence>
<evidence type="ECO:0000256" key="2">
    <source>
        <dbReference type="RuleBase" id="RU362097"/>
    </source>
</evidence>
<dbReference type="InterPro" id="IPR010131">
    <property type="entry name" value="MdtP/NodT-like"/>
</dbReference>
<dbReference type="Proteomes" id="UP000244450">
    <property type="component" value="Unassembled WGS sequence"/>
</dbReference>
<organism evidence="3 4">
    <name type="scientific">Chitinophaga parva</name>
    <dbReference type="NCBI Taxonomy" id="2169414"/>
    <lineage>
        <taxon>Bacteria</taxon>
        <taxon>Pseudomonadati</taxon>
        <taxon>Bacteroidota</taxon>
        <taxon>Chitinophagia</taxon>
        <taxon>Chitinophagales</taxon>
        <taxon>Chitinophagaceae</taxon>
        <taxon>Chitinophaga</taxon>
    </lineage>
</organism>
<feature type="chain" id="PRO_5015376789" evidence="2">
    <location>
        <begin position="28"/>
        <end position="488"/>
    </location>
</feature>
<dbReference type="InterPro" id="IPR003423">
    <property type="entry name" value="OMP_efflux"/>
</dbReference>
<dbReference type="EMBL" id="QCYK01000002">
    <property type="protein sequence ID" value="PUZ25235.1"/>
    <property type="molecule type" value="Genomic_DNA"/>
</dbReference>
<dbReference type="Gene3D" id="1.20.1600.10">
    <property type="entry name" value="Outer membrane efflux proteins (OEP)"/>
    <property type="match status" value="1"/>
</dbReference>
<dbReference type="RefSeq" id="WP_108687073.1">
    <property type="nucleotide sequence ID" value="NZ_QCYK01000002.1"/>
</dbReference>
<dbReference type="NCBIfam" id="TIGR01845">
    <property type="entry name" value="outer_NodT"/>
    <property type="match status" value="1"/>
</dbReference>
<evidence type="ECO:0000313" key="4">
    <source>
        <dbReference type="Proteomes" id="UP000244450"/>
    </source>
</evidence>
<dbReference type="GO" id="GO:0015562">
    <property type="term" value="F:efflux transmembrane transporter activity"/>
    <property type="evidence" value="ECO:0007669"/>
    <property type="project" value="InterPro"/>
</dbReference>
<accession>A0A2T7BG24</accession>
<protein>
    <submittedName>
        <fullName evidence="3">RND transporter</fullName>
    </submittedName>
</protein>
<dbReference type="PROSITE" id="PS51257">
    <property type="entry name" value="PROKAR_LIPOPROTEIN"/>
    <property type="match status" value="1"/>
</dbReference>
<comment type="subcellular location">
    <subcellularLocation>
        <location evidence="2">Cell membrane</location>
        <topology evidence="2">Lipid-anchor</topology>
    </subcellularLocation>
</comment>
<comment type="similarity">
    <text evidence="1 2">Belongs to the outer membrane factor (OMF) (TC 1.B.17) family.</text>
</comment>
<dbReference type="SUPFAM" id="SSF56954">
    <property type="entry name" value="Outer membrane efflux proteins (OEP)"/>
    <property type="match status" value="1"/>
</dbReference>
<keyword evidence="2" id="KW-0732">Signal</keyword>
<keyword evidence="2" id="KW-0472">Membrane</keyword>
<sequence>MTRSTTAYITLLAALLLAGSCKMPQPATTPVVKSLPDSFPTGAPASADTAAIASISWRHFFTDPQLVSLIDSALHNNPDLWIAQERIRIAQAQLAMKRAALLPSVNGGISAAADRYGDYTMNGVGNYDTNLSSNINKDQRIPTSPTWDYFIGFRSSWELDIWGKLKDEKRAAAALLLATEKGRQYGVTAIVAEVATHYYRLLALDNELAVLQKNIVLQQAALEVVKVQKEAGRATELAVHQFKAQLLHTQALQYATQQAIITEQAALNLLAGRYPQDIARDTTFFKQELPGALQTGVPASMLTRRPDIQQAELELVAAKANVSAARKAFLPSLNITPYLGLNAFSANLLFDGGSVAAGALAGLTTPIFAQNKLKAGHAIATAEQNQALYRYQQTLLQGFTEVVTQLHQVRNRRAAFALKQQEVAELTDAVSTVNDLYLTGYANYLELITAQKGVLEAELSLADERRQVLEGVISLYRALGGGWDENRH</sequence>
<keyword evidence="4" id="KW-1185">Reference proteome</keyword>